<proteinExistence type="predicted"/>
<dbReference type="Pfam" id="PF23945">
    <property type="entry name" value="DUF7279"/>
    <property type="match status" value="1"/>
</dbReference>
<protein>
    <submittedName>
        <fullName evidence="1">Uncharacterized protein</fullName>
    </submittedName>
</protein>
<organism evidence="1">
    <name type="scientific">Arsenophonus endosymbiont of Trialeurodes vaporariorum</name>
    <dbReference type="NCBI Taxonomy" id="235567"/>
    <lineage>
        <taxon>Bacteria</taxon>
        <taxon>Pseudomonadati</taxon>
        <taxon>Pseudomonadota</taxon>
        <taxon>Gammaproteobacteria</taxon>
        <taxon>Enterobacterales</taxon>
        <taxon>Morganellaceae</taxon>
        <taxon>Arsenophonus</taxon>
    </lineage>
</organism>
<dbReference type="InterPro" id="IPR055703">
    <property type="entry name" value="DUF7279"/>
</dbReference>
<gene>
    <name evidence="1" type="ORF">ARTV_1010</name>
</gene>
<accession>A0A3B0LZ79</accession>
<evidence type="ECO:0000313" key="1">
    <source>
        <dbReference type="EMBL" id="SSW95263.1"/>
    </source>
</evidence>
<name>A0A3B0LZ79_9GAMM</name>
<reference evidence="1" key="1">
    <citation type="submission" date="2018-04" db="EMBL/GenBank/DDBJ databases">
        <authorList>
            <person name="Go L.Y."/>
            <person name="Mitchell J.A."/>
        </authorList>
    </citation>
    <scope>NUCLEOTIDE SEQUENCE</scope>
    <source>
        <strain evidence="1">ARTV</strain>
    </source>
</reference>
<dbReference type="AlphaFoldDB" id="A0A3B0LZ79"/>
<dbReference type="EMBL" id="UFQR01000003">
    <property type="protein sequence ID" value="SSW95263.1"/>
    <property type="molecule type" value="Genomic_DNA"/>
</dbReference>
<sequence length="77" mass="9722">MKQIYLTSWWAKMINREIYYVDEKFKTDRRFWIVKFETDYWSDHYIFQSKPTKKQIRKSRKIFDELNDLAKKACEDE</sequence>